<dbReference type="Pfam" id="PF03663">
    <property type="entry name" value="Glyco_hydro_76"/>
    <property type="match status" value="1"/>
</dbReference>
<dbReference type="InterPro" id="IPR053169">
    <property type="entry name" value="MUG_Protein"/>
</dbReference>
<protein>
    <submittedName>
        <fullName evidence="3">Glycoside hydrolase family 76 protein</fullName>
    </submittedName>
</protein>
<dbReference type="InterPro" id="IPR008928">
    <property type="entry name" value="6-hairpin_glycosidase_sf"/>
</dbReference>
<dbReference type="GO" id="GO:0016787">
    <property type="term" value="F:hydrolase activity"/>
    <property type="evidence" value="ECO:0007669"/>
    <property type="project" value="UniProtKB-KW"/>
</dbReference>
<keyword evidence="3" id="KW-0378">Hydrolase</keyword>
<evidence type="ECO:0000313" key="4">
    <source>
        <dbReference type="Proteomes" id="UP001596241"/>
    </source>
</evidence>
<dbReference type="EMBL" id="JBHSPW010000002">
    <property type="protein sequence ID" value="MFC5892210.1"/>
    <property type="molecule type" value="Genomic_DNA"/>
</dbReference>
<dbReference type="Gene3D" id="1.50.10.20">
    <property type="match status" value="1"/>
</dbReference>
<dbReference type="PROSITE" id="PS51318">
    <property type="entry name" value="TAT"/>
    <property type="match status" value="1"/>
</dbReference>
<feature type="signal peptide" evidence="2">
    <location>
        <begin position="1"/>
        <end position="45"/>
    </location>
</feature>
<evidence type="ECO:0000256" key="2">
    <source>
        <dbReference type="SAM" id="SignalP"/>
    </source>
</evidence>
<evidence type="ECO:0000256" key="1">
    <source>
        <dbReference type="SAM" id="MobiDB-lite"/>
    </source>
</evidence>
<reference evidence="4" key="1">
    <citation type="journal article" date="2019" name="Int. J. Syst. Evol. Microbiol.">
        <title>The Global Catalogue of Microorganisms (GCM) 10K type strain sequencing project: providing services to taxonomists for standard genome sequencing and annotation.</title>
        <authorList>
            <consortium name="The Broad Institute Genomics Platform"/>
            <consortium name="The Broad Institute Genome Sequencing Center for Infectious Disease"/>
            <person name="Wu L."/>
            <person name="Ma J."/>
        </authorList>
    </citation>
    <scope>NUCLEOTIDE SEQUENCE [LARGE SCALE GENOMIC DNA]</scope>
    <source>
        <strain evidence="4">CGMCC 1.15809</strain>
    </source>
</reference>
<accession>A0ABW1FE87</accession>
<dbReference type="PANTHER" id="PTHR47791">
    <property type="entry name" value="MEIOTICALLY UP-REGULATED GENE 191 PROTEIN"/>
    <property type="match status" value="1"/>
</dbReference>
<evidence type="ECO:0000313" key="3">
    <source>
        <dbReference type="EMBL" id="MFC5892210.1"/>
    </source>
</evidence>
<comment type="caution">
    <text evidence="3">The sequence shown here is derived from an EMBL/GenBank/DDBJ whole genome shotgun (WGS) entry which is preliminary data.</text>
</comment>
<dbReference type="RefSeq" id="WP_345087346.1">
    <property type="nucleotide sequence ID" value="NZ_BAAAWG010000013.1"/>
</dbReference>
<dbReference type="InterPro" id="IPR006311">
    <property type="entry name" value="TAT_signal"/>
</dbReference>
<keyword evidence="4" id="KW-1185">Reference proteome</keyword>
<proteinExistence type="predicted"/>
<feature type="chain" id="PRO_5045810658" evidence="2">
    <location>
        <begin position="46"/>
        <end position="502"/>
    </location>
</feature>
<name>A0ABW1FE87_9ACTN</name>
<dbReference type="InterPro" id="IPR005198">
    <property type="entry name" value="Glyco_hydro_76"/>
</dbReference>
<dbReference type="PANTHER" id="PTHR47791:SF3">
    <property type="entry name" value="MEIOTICALLY UP-REGULATED GENE 191 PROTEIN"/>
    <property type="match status" value="1"/>
</dbReference>
<feature type="region of interest" description="Disordered" evidence="1">
    <location>
        <begin position="405"/>
        <end position="429"/>
    </location>
</feature>
<sequence>MAPTPAHPFGAAPASARRTTARRAAAALAAAGLLAAVAAPTPATAADGGICNRFCDARDPANALKDRAPVSATLHGRTIALHVDDGSAMAFGTVDNVVAGDRLWVDRSFDGGRTWDGGSRLGDTAAPGGVGGWRTRMYNVDDWNTGRIGALRACAQVTGDDAIACTGWARSDWNGADRRQAAATALMMDYDRTTGLFGGNGWWTSANALTALIDTIRRTGVTSYAYAVNETYDRNKDRTDGGNQGQFRNEYLDDTGWWGLAWIKAYDLTGDARYLDTARADADHMAGYWTDACGGGVQWKTDTAYKNAVTNELYLALNAALHNRTDGDTRYLDRARTGWKWLRDSGMINGDHLVNDGLDGSCRNNGQPAWTYNQGVVLGGLAELHKATGDAELLRAARELADASTGSSALNPGGILREPNESDGCTGDGPSFKGAYVRGLGALNRELDGHPYDAYLAQQADTAYAKDRNALDQYGPHWNGDRGDGPGHGCQHSALDLLNAAP</sequence>
<organism evidence="3 4">
    <name type="scientific">Streptomyces ramulosus</name>
    <dbReference type="NCBI Taxonomy" id="47762"/>
    <lineage>
        <taxon>Bacteria</taxon>
        <taxon>Bacillati</taxon>
        <taxon>Actinomycetota</taxon>
        <taxon>Actinomycetes</taxon>
        <taxon>Kitasatosporales</taxon>
        <taxon>Streptomycetaceae</taxon>
        <taxon>Streptomyces</taxon>
    </lineage>
</organism>
<dbReference type="SUPFAM" id="SSF48208">
    <property type="entry name" value="Six-hairpin glycosidases"/>
    <property type="match status" value="1"/>
</dbReference>
<dbReference type="Proteomes" id="UP001596241">
    <property type="component" value="Unassembled WGS sequence"/>
</dbReference>
<keyword evidence="2" id="KW-0732">Signal</keyword>
<gene>
    <name evidence="3" type="ORF">ACFP3M_05195</name>
</gene>
<feature type="region of interest" description="Disordered" evidence="1">
    <location>
        <begin position="474"/>
        <end position="502"/>
    </location>
</feature>